<sequence>MPHHQNLFERLAAAPACGVTSVAIHLGKMLSIRAGSVQTLPDYGLPDLNDMNQSLHESLSQSRLLIERFIRAYEPRLKHVRVTTLPRDHDPLALAFAIEATLMVKGIRQPVVFTARLAISRSSSNHGAPWRAFMRVTCGHLSVSRAPVIACGPWKAAACRWRARSSTN</sequence>
<dbReference type="EMBL" id="CP077084">
    <property type="protein sequence ID" value="QXH81665.1"/>
    <property type="molecule type" value="Genomic_DNA"/>
</dbReference>
<reference evidence="3" key="2">
    <citation type="submission" date="2021-06" db="EMBL/GenBank/DDBJ databases">
        <title>Updating the genus Pseudomonas: Description of 43 new species and partition of the Pseudomonas putida group.</title>
        <authorList>
            <person name="Girard L."/>
            <person name="Lood C."/>
            <person name="Vandamme P."/>
            <person name="Rokni-Zadeh H."/>
            <person name="van Noort V."/>
            <person name="Hofte M."/>
            <person name="Lavigne R."/>
            <person name="De Mot R."/>
        </authorList>
    </citation>
    <scope>NUCLEOTIDE SEQUENCE</scope>
    <source>
        <strain evidence="3">SWRI145</strain>
    </source>
</reference>
<dbReference type="Pfam" id="PF04965">
    <property type="entry name" value="GPW_gp25"/>
    <property type="match status" value="1"/>
</dbReference>
<dbReference type="KEGG" id="ptrt:HU722_0016780"/>
<accession>A0A8H9Z1T2</accession>
<reference evidence="2" key="1">
    <citation type="journal article" date="2020" name="Microorganisms">
        <title>Reliable Identification of Environmental Pseudomonas Isolates Using the rpoD Gene.</title>
        <authorList>
            <consortium name="The Broad Institute Genome Sequencing Platform"/>
            <person name="Girard L."/>
            <person name="Lood C."/>
            <person name="Rokni-Zadeh H."/>
            <person name="van Noort V."/>
            <person name="Lavigne R."/>
            <person name="De Mot R."/>
        </authorList>
    </citation>
    <scope>NUCLEOTIDE SEQUENCE [LARGE SCALE GENOMIC DNA]</scope>
    <source>
        <strain evidence="2">SWRI145</strain>
    </source>
</reference>
<evidence type="ECO:0000313" key="2">
    <source>
        <dbReference type="EMBL" id="MBC3298703.1"/>
    </source>
</evidence>
<dbReference type="Proteomes" id="UP000615613">
    <property type="component" value="Chromosome"/>
</dbReference>
<name>A0A8H9Z1T2_9PSED</name>
<gene>
    <name evidence="2" type="primary">tssE</name>
    <name evidence="3" type="ORF">HU722_0016780</name>
    <name evidence="2" type="ORF">HU722_44990</name>
</gene>
<dbReference type="PANTHER" id="PTHR38595">
    <property type="entry name" value="CYTOPLASMIC PROTEIN-RELATED"/>
    <property type="match status" value="1"/>
</dbReference>
<evidence type="ECO:0000259" key="1">
    <source>
        <dbReference type="Pfam" id="PF04965"/>
    </source>
</evidence>
<dbReference type="EMBL" id="JABWQF010000050">
    <property type="protein sequence ID" value="MBC3298703.1"/>
    <property type="molecule type" value="Genomic_DNA"/>
</dbReference>
<evidence type="ECO:0000313" key="3">
    <source>
        <dbReference type="EMBL" id="QXH81665.1"/>
    </source>
</evidence>
<dbReference type="NCBIfam" id="TIGR03357">
    <property type="entry name" value="VI_zyme"/>
    <property type="match status" value="1"/>
</dbReference>
<feature type="domain" description="IraD/Gp25-like" evidence="1">
    <location>
        <begin position="20"/>
        <end position="104"/>
    </location>
</feature>
<dbReference type="InterPro" id="IPR017737">
    <property type="entry name" value="TssE1-like"/>
</dbReference>
<proteinExistence type="predicted"/>
<dbReference type="PANTHER" id="PTHR38595:SF2">
    <property type="entry name" value="TYPE VI SECRETION SYSTEM BASEPLATE SUBUNIT TSSE"/>
    <property type="match status" value="1"/>
</dbReference>
<dbReference type="InterPro" id="IPR007048">
    <property type="entry name" value="IraD/Gp25-like"/>
</dbReference>
<protein>
    <submittedName>
        <fullName evidence="2">Type VI secretion system baseplate subunit TssE</fullName>
    </submittedName>
</protein>
<dbReference type="SUPFAM" id="SSF160719">
    <property type="entry name" value="gpW/gp25-like"/>
    <property type="match status" value="1"/>
</dbReference>
<dbReference type="Gene3D" id="3.10.450.40">
    <property type="match status" value="1"/>
</dbReference>
<dbReference type="RefSeq" id="WP_083213974.1">
    <property type="nucleotide sequence ID" value="NZ_CP077084.1"/>
</dbReference>
<dbReference type="AlphaFoldDB" id="A0A8H9Z1T2"/>
<keyword evidence="4" id="KW-1185">Reference proteome</keyword>
<dbReference type="InterPro" id="IPR053176">
    <property type="entry name" value="T6SS_TssE1-like"/>
</dbReference>
<organism evidence="2">
    <name type="scientific">Pseudomonas tritici</name>
    <dbReference type="NCBI Taxonomy" id="2745518"/>
    <lineage>
        <taxon>Bacteria</taxon>
        <taxon>Pseudomonadati</taxon>
        <taxon>Pseudomonadota</taxon>
        <taxon>Gammaproteobacteria</taxon>
        <taxon>Pseudomonadales</taxon>
        <taxon>Pseudomonadaceae</taxon>
        <taxon>Pseudomonas</taxon>
    </lineage>
</organism>
<evidence type="ECO:0000313" key="4">
    <source>
        <dbReference type="Proteomes" id="UP000615613"/>
    </source>
</evidence>